<dbReference type="PROSITE" id="PS50850">
    <property type="entry name" value="MFS"/>
    <property type="match status" value="1"/>
</dbReference>
<feature type="transmembrane region" description="Helical" evidence="9">
    <location>
        <begin position="21"/>
        <end position="42"/>
    </location>
</feature>
<comment type="caution">
    <text evidence="11">The sequence shown here is derived from an EMBL/GenBank/DDBJ whole genome shotgun (WGS) entry which is preliminary data.</text>
</comment>
<reference evidence="11" key="1">
    <citation type="journal article" date="2014" name="Front. Microbiol.">
        <title>High frequency of phylogenetically diverse reductive dehalogenase-homologous genes in deep subseafloor sedimentary metagenomes.</title>
        <authorList>
            <person name="Kawai M."/>
            <person name="Futagami T."/>
            <person name="Toyoda A."/>
            <person name="Takaki Y."/>
            <person name="Nishi S."/>
            <person name="Hori S."/>
            <person name="Arai W."/>
            <person name="Tsubouchi T."/>
            <person name="Morono Y."/>
            <person name="Uchiyama I."/>
            <person name="Ito T."/>
            <person name="Fujiyama A."/>
            <person name="Inagaki F."/>
            <person name="Takami H."/>
        </authorList>
    </citation>
    <scope>NUCLEOTIDE SEQUENCE</scope>
    <source>
        <strain evidence="11">Expedition CK06-06</strain>
    </source>
</reference>
<dbReference type="Pfam" id="PF07690">
    <property type="entry name" value="MFS_1"/>
    <property type="match status" value="1"/>
</dbReference>
<dbReference type="InterPro" id="IPR036259">
    <property type="entry name" value="MFS_trans_sf"/>
</dbReference>
<dbReference type="AlphaFoldDB" id="X0VVC8"/>
<keyword evidence="7 9" id="KW-1133">Transmembrane helix</keyword>
<feature type="domain" description="Major facilitator superfamily (MFS) profile" evidence="10">
    <location>
        <begin position="1"/>
        <end position="265"/>
    </location>
</feature>
<gene>
    <name evidence="11" type="ORF">S01H1_44067</name>
</gene>
<feature type="transmembrane region" description="Helical" evidence="9">
    <location>
        <begin position="54"/>
        <end position="73"/>
    </location>
</feature>
<evidence type="ECO:0000256" key="3">
    <source>
        <dbReference type="ARBA" id="ARBA00022448"/>
    </source>
</evidence>
<feature type="transmembrane region" description="Helical" evidence="9">
    <location>
        <begin position="137"/>
        <end position="158"/>
    </location>
</feature>
<feature type="transmembrane region" description="Helical" evidence="9">
    <location>
        <begin position="195"/>
        <end position="217"/>
    </location>
</feature>
<dbReference type="PANTHER" id="PTHR43528">
    <property type="entry name" value="ALPHA-KETOGLUTARATE PERMEASE"/>
    <property type="match status" value="1"/>
</dbReference>
<dbReference type="GO" id="GO:0005886">
    <property type="term" value="C:plasma membrane"/>
    <property type="evidence" value="ECO:0007669"/>
    <property type="project" value="UniProtKB-SubCell"/>
</dbReference>
<feature type="transmembrane region" description="Helical" evidence="9">
    <location>
        <begin position="104"/>
        <end position="125"/>
    </location>
</feature>
<feature type="transmembrane region" description="Helical" evidence="9">
    <location>
        <begin position="229"/>
        <end position="255"/>
    </location>
</feature>
<feature type="non-terminal residue" evidence="11">
    <location>
        <position position="265"/>
    </location>
</feature>
<evidence type="ECO:0000256" key="6">
    <source>
        <dbReference type="ARBA" id="ARBA00022847"/>
    </source>
</evidence>
<dbReference type="GO" id="GO:0015293">
    <property type="term" value="F:symporter activity"/>
    <property type="evidence" value="ECO:0007669"/>
    <property type="project" value="UniProtKB-KW"/>
</dbReference>
<comment type="similarity">
    <text evidence="2">Belongs to the major facilitator superfamily. Metabolite:H+ Symporter (MHS) family (TC 2.A.1.6) family.</text>
</comment>
<organism evidence="11">
    <name type="scientific">marine sediment metagenome</name>
    <dbReference type="NCBI Taxonomy" id="412755"/>
    <lineage>
        <taxon>unclassified sequences</taxon>
        <taxon>metagenomes</taxon>
        <taxon>ecological metagenomes</taxon>
    </lineage>
</organism>
<evidence type="ECO:0000256" key="8">
    <source>
        <dbReference type="ARBA" id="ARBA00023136"/>
    </source>
</evidence>
<dbReference type="SUPFAM" id="SSF103473">
    <property type="entry name" value="MFS general substrate transporter"/>
    <property type="match status" value="1"/>
</dbReference>
<name>X0VVC8_9ZZZZ</name>
<keyword evidence="8 9" id="KW-0472">Membrane</keyword>
<dbReference type="InterPro" id="IPR020846">
    <property type="entry name" value="MFS_dom"/>
</dbReference>
<evidence type="ECO:0000256" key="9">
    <source>
        <dbReference type="SAM" id="Phobius"/>
    </source>
</evidence>
<keyword evidence="6" id="KW-0769">Symport</keyword>
<dbReference type="InterPro" id="IPR051084">
    <property type="entry name" value="H+-coupled_symporters"/>
</dbReference>
<dbReference type="PROSITE" id="PS00216">
    <property type="entry name" value="SUGAR_TRANSPORT_1"/>
    <property type="match status" value="1"/>
</dbReference>
<evidence type="ECO:0000259" key="10">
    <source>
        <dbReference type="PROSITE" id="PS50850"/>
    </source>
</evidence>
<dbReference type="EMBL" id="BARS01028095">
    <property type="protein sequence ID" value="GAG04456.1"/>
    <property type="molecule type" value="Genomic_DNA"/>
</dbReference>
<proteinExistence type="inferred from homology"/>
<evidence type="ECO:0000313" key="11">
    <source>
        <dbReference type="EMBL" id="GAG04456.1"/>
    </source>
</evidence>
<protein>
    <recommendedName>
        <fullName evidence="10">Major facilitator superfamily (MFS) profile domain-containing protein</fullName>
    </recommendedName>
</protein>
<evidence type="ECO:0000256" key="2">
    <source>
        <dbReference type="ARBA" id="ARBA00008240"/>
    </source>
</evidence>
<evidence type="ECO:0000256" key="4">
    <source>
        <dbReference type="ARBA" id="ARBA00022475"/>
    </source>
</evidence>
<dbReference type="Gene3D" id="1.20.1250.20">
    <property type="entry name" value="MFS general substrate transporter like domains"/>
    <property type="match status" value="2"/>
</dbReference>
<feature type="non-terminal residue" evidence="11">
    <location>
        <position position="1"/>
    </location>
</feature>
<keyword evidence="5 9" id="KW-0812">Transmembrane</keyword>
<comment type="subcellular location">
    <subcellularLocation>
        <location evidence="1">Cell membrane</location>
        <topology evidence="1">Multi-pass membrane protein</topology>
    </subcellularLocation>
</comment>
<feature type="transmembrane region" description="Helical" evidence="9">
    <location>
        <begin position="170"/>
        <end position="189"/>
    </location>
</feature>
<dbReference type="InterPro" id="IPR011701">
    <property type="entry name" value="MFS"/>
</dbReference>
<evidence type="ECO:0000256" key="5">
    <source>
        <dbReference type="ARBA" id="ARBA00022692"/>
    </source>
</evidence>
<evidence type="ECO:0000256" key="1">
    <source>
        <dbReference type="ARBA" id="ARBA00004651"/>
    </source>
</evidence>
<dbReference type="PANTHER" id="PTHR43528:SF1">
    <property type="entry name" value="ALPHA-KETOGLUTARATE PERMEASE"/>
    <property type="match status" value="1"/>
</dbReference>
<accession>X0VVC8</accession>
<keyword evidence="3" id="KW-0813">Transport</keyword>
<dbReference type="InterPro" id="IPR005829">
    <property type="entry name" value="Sugar_transporter_CS"/>
</dbReference>
<keyword evidence="4" id="KW-1003">Cell membrane</keyword>
<evidence type="ECO:0000256" key="7">
    <source>
        <dbReference type="ARBA" id="ARBA00022989"/>
    </source>
</evidence>
<sequence>LVMLFETAMPRRRALTTSLANMMAGGGVLLAAGLVTALIALLTPEEMQAWGWRIPFFVGSGVGLVALAFRLWVPETPMFEEVKEEGLQARTPVKEAVKEDTGGAAVAFAMSSFIALSYFLVIAFLPTYLQSFVGMDHVSALTITTIATVLSIVVIPISGLVSDHVGRKPVLIATSLAFIVLSVPLFWLLASDQFWLALAGSLVLVVPAACFMAPAYTTAVEHLPTRVRFSGFALGYNVGAAIFGGTAPLIAAWLIHSTGSLTAPA</sequence>